<dbReference type="Proteomes" id="UP000085678">
    <property type="component" value="Unplaced"/>
</dbReference>
<keyword evidence="1" id="KW-1185">Reference proteome</keyword>
<dbReference type="AlphaFoldDB" id="A0A1S3K5X4"/>
<sequence>MLAICVTCVVSEKVDSAANTCMGIQTYTGKGAKMKKTLVIPPLSDDCHNKLKKAGIIPSMPMCPKENGCTVTYKAVESVRLNSRKVCKVVCPHILHYPKVECDKDEKCDKKKKKHCERDDVNYTSTYRVLVKCPGTKGDTIMLISKQATCCDCMSGFFLDFSSLFSFGKK</sequence>
<dbReference type="GeneID" id="106179071"/>
<proteinExistence type="predicted"/>
<name>A0A1S3K5X4_LINAN</name>
<evidence type="ECO:0000313" key="2">
    <source>
        <dbReference type="RefSeq" id="XP_013418030.2"/>
    </source>
</evidence>
<dbReference type="RefSeq" id="XP_013418030.2">
    <property type="nucleotide sequence ID" value="XM_013562576.2"/>
</dbReference>
<dbReference type="InParanoid" id="A0A1S3K5X4"/>
<protein>
    <submittedName>
        <fullName evidence="2">Uncharacterized protein LOC106179071</fullName>
    </submittedName>
</protein>
<reference evidence="2" key="1">
    <citation type="submission" date="2025-08" db="UniProtKB">
        <authorList>
            <consortium name="RefSeq"/>
        </authorList>
    </citation>
    <scope>IDENTIFICATION</scope>
    <source>
        <tissue evidence="2">Gonads</tissue>
    </source>
</reference>
<organism evidence="1 2">
    <name type="scientific">Lingula anatina</name>
    <name type="common">Brachiopod</name>
    <name type="synonym">Lingula unguis</name>
    <dbReference type="NCBI Taxonomy" id="7574"/>
    <lineage>
        <taxon>Eukaryota</taxon>
        <taxon>Metazoa</taxon>
        <taxon>Spiralia</taxon>
        <taxon>Lophotrochozoa</taxon>
        <taxon>Brachiopoda</taxon>
        <taxon>Linguliformea</taxon>
        <taxon>Lingulata</taxon>
        <taxon>Lingulida</taxon>
        <taxon>Linguloidea</taxon>
        <taxon>Lingulidae</taxon>
        <taxon>Lingula</taxon>
    </lineage>
</organism>
<dbReference type="KEGG" id="lak:106179071"/>
<accession>A0A1S3K5X4</accession>
<gene>
    <name evidence="2" type="primary">LOC106179071</name>
</gene>
<evidence type="ECO:0000313" key="1">
    <source>
        <dbReference type="Proteomes" id="UP000085678"/>
    </source>
</evidence>